<dbReference type="RefSeq" id="XP_007723052.1">
    <property type="nucleotide sequence ID" value="XM_007724862.1"/>
</dbReference>
<keyword evidence="2" id="KW-1185">Reference proteome</keyword>
<name>W9YEC8_9EURO</name>
<dbReference type="GeneID" id="19158851"/>
<gene>
    <name evidence="1" type="ORF">A1O1_03963</name>
</gene>
<evidence type="ECO:0000313" key="1">
    <source>
        <dbReference type="EMBL" id="EXJ90858.1"/>
    </source>
</evidence>
<sequence length="214" mass="23424">MPVTYADPMDYSSAAMTEGFANPNYALISTSSASRRYPGSTGTTYSSGSYSDGDDFLMTTSSAINCPSLSASDSTYNMPLMSSMVGYDSDPTYEFLTDEVLSGTGTSNLNYHGQGQTQDLLQSSYIATDPGMYTSGMMNNFFSADLSWQNRVLTPPPEDYVRDNLPHHFLSVQDYQPELCQDDQDLAAFEINAISKSPSYRSGFPLPLHIATLR</sequence>
<proteinExistence type="predicted"/>
<organism evidence="1 2">
    <name type="scientific">Capronia coronata CBS 617.96</name>
    <dbReference type="NCBI Taxonomy" id="1182541"/>
    <lineage>
        <taxon>Eukaryota</taxon>
        <taxon>Fungi</taxon>
        <taxon>Dikarya</taxon>
        <taxon>Ascomycota</taxon>
        <taxon>Pezizomycotina</taxon>
        <taxon>Eurotiomycetes</taxon>
        <taxon>Chaetothyriomycetidae</taxon>
        <taxon>Chaetothyriales</taxon>
        <taxon>Herpotrichiellaceae</taxon>
        <taxon>Capronia</taxon>
    </lineage>
</organism>
<dbReference type="HOGENOM" id="CLU_1288753_0_0_1"/>
<protein>
    <submittedName>
        <fullName evidence="1">Uncharacterized protein</fullName>
    </submittedName>
</protein>
<reference evidence="1 2" key="1">
    <citation type="submission" date="2013-03" db="EMBL/GenBank/DDBJ databases">
        <title>The Genome Sequence of Capronia coronata CBS 617.96.</title>
        <authorList>
            <consortium name="The Broad Institute Genomics Platform"/>
            <person name="Cuomo C."/>
            <person name="de Hoog S."/>
            <person name="Gorbushina A."/>
            <person name="Walker B."/>
            <person name="Young S.K."/>
            <person name="Zeng Q."/>
            <person name="Gargeya S."/>
            <person name="Fitzgerald M."/>
            <person name="Haas B."/>
            <person name="Abouelleil A."/>
            <person name="Allen A.W."/>
            <person name="Alvarado L."/>
            <person name="Arachchi H.M."/>
            <person name="Berlin A.M."/>
            <person name="Chapman S.B."/>
            <person name="Gainer-Dewar J."/>
            <person name="Goldberg J."/>
            <person name="Griggs A."/>
            <person name="Gujja S."/>
            <person name="Hansen M."/>
            <person name="Howarth C."/>
            <person name="Imamovic A."/>
            <person name="Ireland A."/>
            <person name="Larimer J."/>
            <person name="McCowan C."/>
            <person name="Murphy C."/>
            <person name="Pearson M."/>
            <person name="Poon T.W."/>
            <person name="Priest M."/>
            <person name="Roberts A."/>
            <person name="Saif S."/>
            <person name="Shea T."/>
            <person name="Sisk P."/>
            <person name="Sykes S."/>
            <person name="Wortman J."/>
            <person name="Nusbaum C."/>
            <person name="Birren B."/>
        </authorList>
    </citation>
    <scope>NUCLEOTIDE SEQUENCE [LARGE SCALE GENOMIC DNA]</scope>
    <source>
        <strain evidence="1 2">CBS 617.96</strain>
    </source>
</reference>
<evidence type="ECO:0000313" key="2">
    <source>
        <dbReference type="Proteomes" id="UP000019484"/>
    </source>
</evidence>
<dbReference type="Proteomes" id="UP000019484">
    <property type="component" value="Unassembled WGS sequence"/>
</dbReference>
<dbReference type="AlphaFoldDB" id="W9YEC8"/>
<accession>W9YEC8</accession>
<dbReference type="EMBL" id="AMWN01000003">
    <property type="protein sequence ID" value="EXJ90858.1"/>
    <property type="molecule type" value="Genomic_DNA"/>
</dbReference>
<comment type="caution">
    <text evidence="1">The sequence shown here is derived from an EMBL/GenBank/DDBJ whole genome shotgun (WGS) entry which is preliminary data.</text>
</comment>